<dbReference type="AlphaFoldDB" id="A0A0U1SPH4"/>
<dbReference type="EMBL" id="EU252347">
    <property type="protein sequence ID" value="ACD11920.1"/>
    <property type="molecule type" value="mRNA"/>
</dbReference>
<proteinExistence type="evidence at transcript level"/>
<evidence type="ECO:0000313" key="1">
    <source>
        <dbReference type="EMBL" id="ACD11920.1"/>
    </source>
</evidence>
<organism evidence="1">
    <name type="scientific">Isometrus maculatus</name>
    <name type="common">Lesser brown scorpion</name>
    <name type="synonym">Scorpio maculatus</name>
    <dbReference type="NCBI Taxonomy" id="497827"/>
    <lineage>
        <taxon>Eukaryota</taxon>
        <taxon>Metazoa</taxon>
        <taxon>Ecdysozoa</taxon>
        <taxon>Arthropoda</taxon>
        <taxon>Chelicerata</taxon>
        <taxon>Arachnida</taxon>
        <taxon>Scorpiones</taxon>
        <taxon>Buthida</taxon>
        <taxon>Buthoidea</taxon>
        <taxon>Buthidae</taxon>
        <taxon>Isometrus</taxon>
    </lineage>
</organism>
<reference evidence="1" key="1">
    <citation type="submission" date="2007-10" db="EMBL/GenBank/DDBJ databases">
        <title>Classification and functional annotation of ESTs from venom glands of Isometrus maculatus.</title>
        <authorList>
            <person name="Li W."/>
            <person name="Ma Y."/>
            <person name="Zhao R."/>
            <person name="Cao Z."/>
        </authorList>
    </citation>
    <scope>NUCLEOTIDE SEQUENCE</scope>
    <source>
        <tissue evidence="1">Venom gland</tissue>
    </source>
</reference>
<sequence>MHDSIPCFFLFLQNLNIYAPCFEHQFQINYEKFAPLPNIMI</sequence>
<protein>
    <submittedName>
        <fullName evidence="1">Uncharacterized protein</fullName>
    </submittedName>
</protein>
<accession>A0A0U1SPH4</accession>
<name>A0A0U1SPH4_ISOMC</name>